<dbReference type="EMBL" id="CAFAAT010000045">
    <property type="protein sequence ID" value="CAB4804715.1"/>
    <property type="molecule type" value="Genomic_DNA"/>
</dbReference>
<dbReference type="PANTHER" id="PTHR47505:SF1">
    <property type="entry name" value="DNA UTILIZATION PROTEIN YHGH"/>
    <property type="match status" value="1"/>
</dbReference>
<dbReference type="EMBL" id="CAEZWY010000053">
    <property type="protein sequence ID" value="CAB4671668.1"/>
    <property type="molecule type" value="Genomic_DNA"/>
</dbReference>
<evidence type="ECO:0000313" key="2">
    <source>
        <dbReference type="EMBL" id="CAB4582917.1"/>
    </source>
</evidence>
<evidence type="ECO:0000313" key="7">
    <source>
        <dbReference type="EMBL" id="CAB4937080.1"/>
    </source>
</evidence>
<protein>
    <submittedName>
        <fullName evidence="8">Unannotated protein</fullName>
    </submittedName>
</protein>
<dbReference type="CDD" id="cd06223">
    <property type="entry name" value="PRTases_typeI"/>
    <property type="match status" value="1"/>
</dbReference>
<evidence type="ECO:0000256" key="1">
    <source>
        <dbReference type="ARBA" id="ARBA00008007"/>
    </source>
</evidence>
<dbReference type="EMBL" id="CAFAAE010000037">
    <property type="protein sequence ID" value="CAB4788769.1"/>
    <property type="molecule type" value="Genomic_DNA"/>
</dbReference>
<dbReference type="PANTHER" id="PTHR47505">
    <property type="entry name" value="DNA UTILIZATION PROTEIN YHGH"/>
    <property type="match status" value="1"/>
</dbReference>
<dbReference type="InterPro" id="IPR000836">
    <property type="entry name" value="PRTase_dom"/>
</dbReference>
<dbReference type="EMBL" id="CAFBOI010000050">
    <property type="protein sequence ID" value="CAB4977762.1"/>
    <property type="molecule type" value="Genomic_DNA"/>
</dbReference>
<dbReference type="EMBL" id="CAEZYX010000002">
    <property type="protein sequence ID" value="CAB4733193.1"/>
    <property type="molecule type" value="Genomic_DNA"/>
</dbReference>
<proteinExistence type="inferred from homology"/>
<evidence type="ECO:0000313" key="5">
    <source>
        <dbReference type="EMBL" id="CAB4788769.1"/>
    </source>
</evidence>
<reference evidence="8" key="1">
    <citation type="submission" date="2020-05" db="EMBL/GenBank/DDBJ databases">
        <authorList>
            <person name="Chiriac C."/>
            <person name="Salcher M."/>
            <person name="Ghai R."/>
            <person name="Kavagutti S V."/>
        </authorList>
    </citation>
    <scope>NUCLEOTIDE SEQUENCE</scope>
</reference>
<dbReference type="EMBL" id="CAFBNI010000003">
    <property type="protein sequence ID" value="CAB4937080.1"/>
    <property type="molecule type" value="Genomic_DNA"/>
</dbReference>
<evidence type="ECO:0000313" key="3">
    <source>
        <dbReference type="EMBL" id="CAB4671668.1"/>
    </source>
</evidence>
<dbReference type="InterPro" id="IPR029057">
    <property type="entry name" value="PRTase-like"/>
</dbReference>
<sequence length="198" mass="21666">MWLHSAKIFRISNYVTSAGIPYDERVAKIVLSAKEDNAKAAKNCILLGLDSALVKFGQLKELPINTFLVSIPSSKAANRSRGGDYLFTLSKVFLANRNLAIKKTLTLPKLPFLMQNRKVKDQSGLSAKERERNMDSAIYVNPRIIDMNIGSRISVLLMDDVITSGATLKSAISALEASKITVMGAIAACASQHQMRIP</sequence>
<dbReference type="EMBL" id="CAFBQT010000048">
    <property type="protein sequence ID" value="CAB5063065.1"/>
    <property type="molecule type" value="Genomic_DNA"/>
</dbReference>
<dbReference type="AlphaFoldDB" id="A0A6J7MEK5"/>
<dbReference type="Gene3D" id="3.40.50.2020">
    <property type="match status" value="1"/>
</dbReference>
<organism evidence="8">
    <name type="scientific">freshwater metagenome</name>
    <dbReference type="NCBI Taxonomy" id="449393"/>
    <lineage>
        <taxon>unclassified sequences</taxon>
        <taxon>metagenomes</taxon>
        <taxon>ecological metagenomes</taxon>
    </lineage>
</organism>
<gene>
    <name evidence="2" type="ORF">UFOPK1791_00020</name>
    <name evidence="3" type="ORF">UFOPK2312_00602</name>
    <name evidence="4" type="ORF">UFOPK2802_00028</name>
    <name evidence="5" type="ORF">UFOPK2982_00396</name>
    <name evidence="6" type="ORF">UFOPK3083_00558</name>
    <name evidence="7" type="ORF">UFOPK3783_00067</name>
    <name evidence="8" type="ORF">UFOPK3948_00564</name>
    <name evidence="9" type="ORF">UFOPK4113_00541</name>
    <name evidence="10" type="ORF">UFOPK4355_00514</name>
</gene>
<dbReference type="InterPro" id="IPR051910">
    <property type="entry name" value="ComF/GntX_DNA_util-trans"/>
</dbReference>
<name>A0A6J7MEK5_9ZZZZ</name>
<evidence type="ECO:0000313" key="4">
    <source>
        <dbReference type="EMBL" id="CAB4733193.1"/>
    </source>
</evidence>
<dbReference type="EMBL" id="CAEZUF010000001">
    <property type="protein sequence ID" value="CAB4582917.1"/>
    <property type="molecule type" value="Genomic_DNA"/>
</dbReference>
<evidence type="ECO:0000313" key="10">
    <source>
        <dbReference type="EMBL" id="CAB5063065.1"/>
    </source>
</evidence>
<evidence type="ECO:0000313" key="9">
    <source>
        <dbReference type="EMBL" id="CAB5015713.1"/>
    </source>
</evidence>
<dbReference type="EMBL" id="CAFBPL010000050">
    <property type="protein sequence ID" value="CAB5015713.1"/>
    <property type="molecule type" value="Genomic_DNA"/>
</dbReference>
<evidence type="ECO:0000313" key="6">
    <source>
        <dbReference type="EMBL" id="CAB4804715.1"/>
    </source>
</evidence>
<comment type="similarity">
    <text evidence="1">Belongs to the ComF/GntX family.</text>
</comment>
<dbReference type="SUPFAM" id="SSF53271">
    <property type="entry name" value="PRTase-like"/>
    <property type="match status" value="1"/>
</dbReference>
<accession>A0A6J7MEK5</accession>
<evidence type="ECO:0000313" key="8">
    <source>
        <dbReference type="EMBL" id="CAB4977762.1"/>
    </source>
</evidence>